<evidence type="ECO:0000313" key="5">
    <source>
        <dbReference type="Proteomes" id="UP000292052"/>
    </source>
</evidence>
<evidence type="ECO:0000256" key="3">
    <source>
        <dbReference type="SAM" id="SignalP"/>
    </source>
</evidence>
<dbReference type="EMBL" id="QDEB01051258">
    <property type="protein sequence ID" value="RZC37586.1"/>
    <property type="molecule type" value="Genomic_DNA"/>
</dbReference>
<feature type="transmembrane region" description="Helical" evidence="2">
    <location>
        <begin position="284"/>
        <end position="305"/>
    </location>
</feature>
<feature type="chain" id="PRO_5019718288" evidence="3">
    <location>
        <begin position="19"/>
        <end position="373"/>
    </location>
</feature>
<reference evidence="4" key="1">
    <citation type="submission" date="2017-03" db="EMBL/GenBank/DDBJ databases">
        <title>Genome of the blue death feigning beetle - Asbolus verrucosus.</title>
        <authorList>
            <person name="Rider S.D."/>
        </authorList>
    </citation>
    <scope>NUCLEOTIDE SEQUENCE [LARGE SCALE GENOMIC DNA]</scope>
    <source>
        <strain evidence="4">Butters</strain>
        <tissue evidence="4">Head and leg muscle</tissue>
    </source>
</reference>
<gene>
    <name evidence="4" type="ORF">BDFB_007236</name>
</gene>
<feature type="compositionally biased region" description="Basic and acidic residues" evidence="1">
    <location>
        <begin position="333"/>
        <end position="349"/>
    </location>
</feature>
<dbReference type="OrthoDB" id="6784794at2759"/>
<feature type="region of interest" description="Disordered" evidence="1">
    <location>
        <begin position="169"/>
        <end position="279"/>
    </location>
</feature>
<keyword evidence="3" id="KW-0732">Signal</keyword>
<dbReference type="AlphaFoldDB" id="A0A482VY45"/>
<proteinExistence type="predicted"/>
<dbReference type="STRING" id="1661398.A0A482VY45"/>
<protein>
    <submittedName>
        <fullName evidence="4">Uncharacterized protein</fullName>
    </submittedName>
</protein>
<keyword evidence="2" id="KW-0472">Membrane</keyword>
<feature type="compositionally biased region" description="Basic and acidic residues" evidence="1">
    <location>
        <begin position="251"/>
        <end position="279"/>
    </location>
</feature>
<feature type="compositionally biased region" description="Low complexity" evidence="1">
    <location>
        <begin position="184"/>
        <end position="207"/>
    </location>
</feature>
<organism evidence="4 5">
    <name type="scientific">Asbolus verrucosus</name>
    <name type="common">Desert ironclad beetle</name>
    <dbReference type="NCBI Taxonomy" id="1661398"/>
    <lineage>
        <taxon>Eukaryota</taxon>
        <taxon>Metazoa</taxon>
        <taxon>Ecdysozoa</taxon>
        <taxon>Arthropoda</taxon>
        <taxon>Hexapoda</taxon>
        <taxon>Insecta</taxon>
        <taxon>Pterygota</taxon>
        <taxon>Neoptera</taxon>
        <taxon>Endopterygota</taxon>
        <taxon>Coleoptera</taxon>
        <taxon>Polyphaga</taxon>
        <taxon>Cucujiformia</taxon>
        <taxon>Tenebrionidae</taxon>
        <taxon>Pimeliinae</taxon>
        <taxon>Asbolus</taxon>
    </lineage>
</organism>
<comment type="caution">
    <text evidence="4">The sequence shown here is derived from an EMBL/GenBank/DDBJ whole genome shotgun (WGS) entry which is preliminary data.</text>
</comment>
<keyword evidence="2" id="KW-0812">Transmembrane</keyword>
<feature type="region of interest" description="Disordered" evidence="1">
    <location>
        <begin position="106"/>
        <end position="148"/>
    </location>
</feature>
<evidence type="ECO:0000256" key="2">
    <source>
        <dbReference type="SAM" id="Phobius"/>
    </source>
</evidence>
<feature type="signal peptide" evidence="3">
    <location>
        <begin position="1"/>
        <end position="18"/>
    </location>
</feature>
<keyword evidence="2" id="KW-1133">Transmembrane helix</keyword>
<evidence type="ECO:0000256" key="1">
    <source>
        <dbReference type="SAM" id="MobiDB-lite"/>
    </source>
</evidence>
<keyword evidence="5" id="KW-1185">Reference proteome</keyword>
<dbReference type="Proteomes" id="UP000292052">
    <property type="component" value="Unassembled WGS sequence"/>
</dbReference>
<feature type="compositionally biased region" description="Basic and acidic residues" evidence="1">
    <location>
        <begin position="221"/>
        <end position="230"/>
    </location>
</feature>
<feature type="region of interest" description="Disordered" evidence="1">
    <location>
        <begin position="327"/>
        <end position="349"/>
    </location>
</feature>
<sequence length="373" mass="41455">MYVVFICILAPLIQSGFSLNEEETDLNSLSSNYDGVGKIGNSENWNSDQVETDVFDSISFSLLAKICKNSDSLVYVAQEDVTIDCKAFNGGDQPVEQIHDIIKREAEGSGDDAISSKEDPPISTTEEINSDDEEITETTVPEEPTKEETTILIKEETTTILTKEPTTILTKEETTTILTKEETTTLPTEETTAMPTEETTETPTKETTPTKEETTTTPTEKITETRREEDTTTAEIPAKFNEIETAPAAPKETDRKEETNPEGPERPKESTEDTKKAGSKDTTILVFLFVAVVVVGALAFGYNFIKKRRQQSADLERVERASIKRSLQNLTKPEGEAERKPLIGDAKEVEMVDMKKPVEENNEKPSNEQIIKT</sequence>
<name>A0A482VY45_ASBVE</name>
<accession>A0A482VY45</accession>
<feature type="compositionally biased region" description="Basic and acidic residues" evidence="1">
    <location>
        <begin position="170"/>
        <end position="183"/>
    </location>
</feature>
<evidence type="ECO:0000313" key="4">
    <source>
        <dbReference type="EMBL" id="RZC37586.1"/>
    </source>
</evidence>